<evidence type="ECO:0000259" key="9">
    <source>
        <dbReference type="PROSITE" id="PS50089"/>
    </source>
</evidence>
<feature type="domain" description="RING-type" evidence="9">
    <location>
        <begin position="187"/>
        <end position="229"/>
    </location>
</feature>
<dbReference type="PANTHER" id="PTHR46151">
    <property type="entry name" value="NEP1-INTERACTING PROTEIN-LIKE 2"/>
    <property type="match status" value="1"/>
</dbReference>
<dbReference type="AlphaFoldDB" id="A0AAV1DXU1"/>
<comment type="subcellular location">
    <subcellularLocation>
        <location evidence="1">Membrane</location>
    </subcellularLocation>
</comment>
<name>A0AAV1DXU1_OLDCO</name>
<keyword evidence="5 8" id="KW-0472">Membrane</keyword>
<proteinExistence type="predicted"/>
<evidence type="ECO:0000256" key="3">
    <source>
        <dbReference type="ARBA" id="ARBA00022771"/>
    </source>
</evidence>
<dbReference type="SUPFAM" id="SSF57850">
    <property type="entry name" value="RING/U-box"/>
    <property type="match status" value="1"/>
</dbReference>
<sequence length="232" mass="25227">MALACSCLSCGSVSRHTGIKALLLLPLYCVLRFIARAIFAALTVLFLMGGAFAGGVAGALAGWISNGGIIHGVTVVAVAGASISLELLEAMRAYWCSEYPRLYVSSSMADFLQQLLHGRFVNEQMEQLQIATSRTYDSQLNRSATNHSENSRPPAEVSSAGLSRDSLNKLPWHVLSYQTKAAQDTCCTICLQDIGVGNIARCLPKCNHTFHRNCVDKWLVIHNSCPVCRHRV</sequence>
<dbReference type="PANTHER" id="PTHR46151:SF18">
    <property type="entry name" value="NEP1-INTERACTING PROTEIN-LIKE 2"/>
    <property type="match status" value="1"/>
</dbReference>
<feature type="region of interest" description="Disordered" evidence="7">
    <location>
        <begin position="141"/>
        <end position="162"/>
    </location>
</feature>
<keyword evidence="4" id="KW-0862">Zinc</keyword>
<dbReference type="InterPro" id="IPR013083">
    <property type="entry name" value="Znf_RING/FYVE/PHD"/>
</dbReference>
<evidence type="ECO:0000313" key="11">
    <source>
        <dbReference type="Proteomes" id="UP001161247"/>
    </source>
</evidence>
<evidence type="ECO:0000313" key="10">
    <source>
        <dbReference type="EMBL" id="CAI9112082.1"/>
    </source>
</evidence>
<dbReference type="GO" id="GO:0008270">
    <property type="term" value="F:zinc ion binding"/>
    <property type="evidence" value="ECO:0007669"/>
    <property type="project" value="UniProtKB-KW"/>
</dbReference>
<dbReference type="SMART" id="SM00184">
    <property type="entry name" value="RING"/>
    <property type="match status" value="1"/>
</dbReference>
<protein>
    <submittedName>
        <fullName evidence="10">OLC1v1012459C2</fullName>
    </submittedName>
</protein>
<keyword evidence="8" id="KW-0812">Transmembrane</keyword>
<gene>
    <name evidence="10" type="ORF">OLC1_LOCUS19338</name>
</gene>
<evidence type="ECO:0000256" key="7">
    <source>
        <dbReference type="SAM" id="MobiDB-lite"/>
    </source>
</evidence>
<keyword evidence="11" id="KW-1185">Reference proteome</keyword>
<evidence type="ECO:0000256" key="8">
    <source>
        <dbReference type="SAM" id="Phobius"/>
    </source>
</evidence>
<keyword evidence="3 6" id="KW-0863">Zinc-finger</keyword>
<feature type="transmembrane region" description="Helical" evidence="8">
    <location>
        <begin position="60"/>
        <end position="83"/>
    </location>
</feature>
<evidence type="ECO:0000256" key="4">
    <source>
        <dbReference type="ARBA" id="ARBA00022833"/>
    </source>
</evidence>
<keyword evidence="8" id="KW-1133">Transmembrane helix</keyword>
<organism evidence="10 11">
    <name type="scientific">Oldenlandia corymbosa var. corymbosa</name>
    <dbReference type="NCBI Taxonomy" id="529605"/>
    <lineage>
        <taxon>Eukaryota</taxon>
        <taxon>Viridiplantae</taxon>
        <taxon>Streptophyta</taxon>
        <taxon>Embryophyta</taxon>
        <taxon>Tracheophyta</taxon>
        <taxon>Spermatophyta</taxon>
        <taxon>Magnoliopsida</taxon>
        <taxon>eudicotyledons</taxon>
        <taxon>Gunneridae</taxon>
        <taxon>Pentapetalae</taxon>
        <taxon>asterids</taxon>
        <taxon>lamiids</taxon>
        <taxon>Gentianales</taxon>
        <taxon>Rubiaceae</taxon>
        <taxon>Rubioideae</taxon>
        <taxon>Spermacoceae</taxon>
        <taxon>Hedyotis-Oldenlandia complex</taxon>
        <taxon>Oldenlandia</taxon>
    </lineage>
</organism>
<dbReference type="EMBL" id="OX459124">
    <property type="protein sequence ID" value="CAI9112082.1"/>
    <property type="molecule type" value="Genomic_DNA"/>
</dbReference>
<evidence type="ECO:0000256" key="5">
    <source>
        <dbReference type="ARBA" id="ARBA00023136"/>
    </source>
</evidence>
<dbReference type="Pfam" id="PF13639">
    <property type="entry name" value="zf-RING_2"/>
    <property type="match status" value="1"/>
</dbReference>
<dbReference type="GO" id="GO:0016020">
    <property type="term" value="C:membrane"/>
    <property type="evidence" value="ECO:0007669"/>
    <property type="project" value="UniProtKB-SubCell"/>
</dbReference>
<evidence type="ECO:0000256" key="2">
    <source>
        <dbReference type="ARBA" id="ARBA00022723"/>
    </source>
</evidence>
<dbReference type="InterPro" id="IPR001841">
    <property type="entry name" value="Znf_RING"/>
</dbReference>
<dbReference type="Proteomes" id="UP001161247">
    <property type="component" value="Chromosome 7"/>
</dbReference>
<reference evidence="10" key="1">
    <citation type="submission" date="2023-03" db="EMBL/GenBank/DDBJ databases">
        <authorList>
            <person name="Julca I."/>
        </authorList>
    </citation>
    <scope>NUCLEOTIDE SEQUENCE</scope>
</reference>
<evidence type="ECO:0000256" key="1">
    <source>
        <dbReference type="ARBA" id="ARBA00004370"/>
    </source>
</evidence>
<dbReference type="PROSITE" id="PS50089">
    <property type="entry name" value="ZF_RING_2"/>
    <property type="match status" value="1"/>
</dbReference>
<accession>A0AAV1DXU1</accession>
<dbReference type="Gene3D" id="3.30.40.10">
    <property type="entry name" value="Zinc/RING finger domain, C3HC4 (zinc finger)"/>
    <property type="match status" value="1"/>
</dbReference>
<evidence type="ECO:0000256" key="6">
    <source>
        <dbReference type="PROSITE-ProRule" id="PRU00175"/>
    </source>
</evidence>
<keyword evidence="2" id="KW-0479">Metal-binding</keyword>